<evidence type="ECO:0000313" key="1">
    <source>
        <dbReference type="EMBL" id="ART31511.1"/>
    </source>
</evidence>
<sequence length="45" mass="4973">MDIAFLCLSFGLAPSFERLDRLLAFEVLFAFPDCKNSSFLIPCGG</sequence>
<protein>
    <submittedName>
        <fullName evidence="1">Uncharacterized protein</fullName>
    </submittedName>
</protein>
<accession>A0A1Y0B292</accession>
<reference evidence="1" key="1">
    <citation type="submission" date="2017-03" db="EMBL/GenBank/DDBJ databases">
        <title>The mitochondrial genome of the carnivorous plant Utricularia reniformis (Lentibulariaceae): structure, comparative analysis and evolutionary landmarks.</title>
        <authorList>
            <person name="Silva S.R."/>
            <person name="Alvarenga D.O."/>
            <person name="Michael T.P."/>
            <person name="Miranda V.F.O."/>
            <person name="Varani A.M."/>
        </authorList>
    </citation>
    <scope>NUCLEOTIDE SEQUENCE</scope>
</reference>
<geneLocation type="mitochondrion" evidence="1"/>
<name>A0A1Y0B292_9LAMI</name>
<dbReference type="AlphaFoldDB" id="A0A1Y0B292"/>
<keyword evidence="1" id="KW-0496">Mitochondrion</keyword>
<proteinExistence type="predicted"/>
<organism evidence="1">
    <name type="scientific">Utricularia reniformis</name>
    <dbReference type="NCBI Taxonomy" id="192314"/>
    <lineage>
        <taxon>Eukaryota</taxon>
        <taxon>Viridiplantae</taxon>
        <taxon>Streptophyta</taxon>
        <taxon>Embryophyta</taxon>
        <taxon>Tracheophyta</taxon>
        <taxon>Spermatophyta</taxon>
        <taxon>Magnoliopsida</taxon>
        <taxon>eudicotyledons</taxon>
        <taxon>Gunneridae</taxon>
        <taxon>Pentapetalae</taxon>
        <taxon>asterids</taxon>
        <taxon>lamiids</taxon>
        <taxon>Lamiales</taxon>
        <taxon>Lentibulariaceae</taxon>
        <taxon>Utricularia</taxon>
    </lineage>
</organism>
<gene>
    <name evidence="1" type="ORF">AEK19_MT1310</name>
</gene>
<dbReference type="EMBL" id="KY774314">
    <property type="protein sequence ID" value="ART31511.1"/>
    <property type="molecule type" value="Genomic_DNA"/>
</dbReference>